<sequence length="117" mass="13463">MGNCLNGGNNNERVVQEEEEVIKKDYKRKDRKVKIVLRRDELEKLILFQLNAGGDVDGKGETTLASFGDFLKELEAERSAGEAAAKAAEEEEESRRRCRKWRPSLDRIIEWPEETLL</sequence>
<name>A0A1J3HKZ3_NOCCA</name>
<accession>A0A1J3HKZ3</accession>
<proteinExistence type="predicted"/>
<dbReference type="EMBL" id="GEVI01023614">
    <property type="protein sequence ID" value="JAU08706.1"/>
    <property type="molecule type" value="Transcribed_RNA"/>
</dbReference>
<dbReference type="EMBL" id="GEVK01015107">
    <property type="protein sequence ID" value="JAU37725.1"/>
    <property type="molecule type" value="Transcribed_RNA"/>
</dbReference>
<dbReference type="PANTHER" id="PTHR35704">
    <property type="entry name" value="OS02G0254600 PROTEIN"/>
    <property type="match status" value="1"/>
</dbReference>
<dbReference type="PANTHER" id="PTHR35704:SF1">
    <property type="entry name" value="OS02G0254600 PROTEIN"/>
    <property type="match status" value="1"/>
</dbReference>
<protein>
    <submittedName>
        <fullName evidence="3">Uncharacterized protein</fullName>
    </submittedName>
</protein>
<evidence type="ECO:0000313" key="3">
    <source>
        <dbReference type="EMBL" id="JAU68670.1"/>
    </source>
</evidence>
<evidence type="ECO:0000313" key="1">
    <source>
        <dbReference type="EMBL" id="JAU08706.1"/>
    </source>
</evidence>
<organism evidence="3">
    <name type="scientific">Noccaea caerulescens</name>
    <name type="common">Alpine penny-cress</name>
    <name type="synonym">Thlaspi caerulescens</name>
    <dbReference type="NCBI Taxonomy" id="107243"/>
    <lineage>
        <taxon>Eukaryota</taxon>
        <taxon>Viridiplantae</taxon>
        <taxon>Streptophyta</taxon>
        <taxon>Embryophyta</taxon>
        <taxon>Tracheophyta</taxon>
        <taxon>Spermatophyta</taxon>
        <taxon>Magnoliopsida</taxon>
        <taxon>eudicotyledons</taxon>
        <taxon>Gunneridae</taxon>
        <taxon>Pentapetalae</taxon>
        <taxon>rosids</taxon>
        <taxon>malvids</taxon>
        <taxon>Brassicales</taxon>
        <taxon>Brassicaceae</taxon>
        <taxon>Coluteocarpeae</taxon>
        <taxon>Noccaea</taxon>
    </lineage>
</organism>
<dbReference type="AlphaFoldDB" id="A0A1J3HKZ3"/>
<dbReference type="EMBL" id="GEVL01008671">
    <property type="protein sequence ID" value="JAU68670.1"/>
    <property type="molecule type" value="Transcribed_RNA"/>
</dbReference>
<gene>
    <name evidence="1" type="ORF">GA_TR13788_c0_g1_i1_g.43454</name>
    <name evidence="2" type="ORF">LC_TR17651_c0_g1_i1_g.60175</name>
    <name evidence="3" type="ORF">LE_TR3847_c4_g1_i1_g.12919</name>
</gene>
<reference evidence="3" key="1">
    <citation type="submission" date="2016-07" db="EMBL/GenBank/DDBJ databases">
        <title>De novo transcriptome assembly of four accessions of the metal hyperaccumulator plant Noccaea caerulescens.</title>
        <authorList>
            <person name="Blande D."/>
            <person name="Halimaa P."/>
            <person name="Tervahauta A.I."/>
            <person name="Aarts M.G."/>
            <person name="Karenlampi S.O."/>
        </authorList>
    </citation>
    <scope>NUCLEOTIDE SEQUENCE</scope>
</reference>
<evidence type="ECO:0000313" key="2">
    <source>
        <dbReference type="EMBL" id="JAU37725.1"/>
    </source>
</evidence>